<protein>
    <submittedName>
        <fullName evidence="2">Uncharacterized protein</fullName>
    </submittedName>
</protein>
<proteinExistence type="predicted"/>
<keyword evidence="1" id="KW-1133">Transmembrane helix</keyword>
<keyword evidence="3" id="KW-1185">Reference proteome</keyword>
<organism evidence="2 3">
    <name type="scientific">Actinoplanes hulinensis</name>
    <dbReference type="NCBI Taxonomy" id="1144547"/>
    <lineage>
        <taxon>Bacteria</taxon>
        <taxon>Bacillati</taxon>
        <taxon>Actinomycetota</taxon>
        <taxon>Actinomycetes</taxon>
        <taxon>Micromonosporales</taxon>
        <taxon>Micromonosporaceae</taxon>
        <taxon>Actinoplanes</taxon>
    </lineage>
</organism>
<evidence type="ECO:0000313" key="2">
    <source>
        <dbReference type="EMBL" id="MBW6433081.1"/>
    </source>
</evidence>
<gene>
    <name evidence="2" type="ORF">KZ829_04895</name>
</gene>
<keyword evidence="1" id="KW-0472">Membrane</keyword>
<evidence type="ECO:0000313" key="3">
    <source>
        <dbReference type="Proteomes" id="UP001519863"/>
    </source>
</evidence>
<feature type="transmembrane region" description="Helical" evidence="1">
    <location>
        <begin position="12"/>
        <end position="37"/>
    </location>
</feature>
<sequence>MGLASLEPYLAYGLWPLAIVVAAYVLPRLVVGILALFKVPPENLPDVLKAFAELFTWRK</sequence>
<accession>A0ABS7AWC9</accession>
<reference evidence="2 3" key="1">
    <citation type="journal article" date="2013" name="Antonie Van Leeuwenhoek">
        <title>Actinoplanes hulinensis sp. nov., a novel actinomycete isolated from soybean root (Glycine max (L.) Merr).</title>
        <authorList>
            <person name="Shen Y."/>
            <person name="Liu C."/>
            <person name="Wang X."/>
            <person name="Zhao J."/>
            <person name="Jia F."/>
            <person name="Zhang Y."/>
            <person name="Wang L."/>
            <person name="Yang D."/>
            <person name="Xiang W."/>
        </authorList>
    </citation>
    <scope>NUCLEOTIDE SEQUENCE [LARGE SCALE GENOMIC DNA]</scope>
    <source>
        <strain evidence="2 3">NEAU-M9</strain>
    </source>
</reference>
<comment type="caution">
    <text evidence="2">The sequence shown here is derived from an EMBL/GenBank/DDBJ whole genome shotgun (WGS) entry which is preliminary data.</text>
</comment>
<dbReference type="EMBL" id="JAHXZI010000002">
    <property type="protein sequence ID" value="MBW6433081.1"/>
    <property type="molecule type" value="Genomic_DNA"/>
</dbReference>
<evidence type="ECO:0000256" key="1">
    <source>
        <dbReference type="SAM" id="Phobius"/>
    </source>
</evidence>
<dbReference type="Proteomes" id="UP001519863">
    <property type="component" value="Unassembled WGS sequence"/>
</dbReference>
<keyword evidence="1" id="KW-0812">Transmembrane</keyword>
<name>A0ABS7AWC9_9ACTN</name>